<dbReference type="Proteomes" id="UP000664534">
    <property type="component" value="Unassembled WGS sequence"/>
</dbReference>
<sequence length="1310" mass="146835">MASSSSSWAAPSIGRYRPAILALTALAAGCTIYYIHKQIWSLSTVPKASLQRSNARRQRRRPHRRSSASVRDIPWGTLPVSLDFLADATFNQETFGDHLFLPSTGDSPSITTPLRRQMPSEQDLQAVTASDEEASAIRRELEETFLCLYLWKHVPPSPLTDEQQRFIVSQLGESGGFSAEAVTTALQWHQAGVLTERIHWWERLIEDRRQGHVPTNGYLAATMQALEGRETVADLDSEHSWREGSGTNDGQDDNKEGQNLGNLLWRIAEEQARKESYVHRGVTCNSCNAMPIKGIRYRCSNCLDFDLCEQCEALQTHPKTHLFYKVRIPAPFLGNSRLPQPVWYPGRPTTVTFNIPKEVMDKIKEDTGYQAVEVEALWEQFRCLAATEWDDDPSDYNLAIDRRTFDKCFVPNTSTRPPPPNLIYDRAFSFYDVDNDGLIGFGEFINGRAALTRRNPDERWKRIFKSYDINNDGFVARRDFLRMFRAYYALTKELTLDIVNGMEDDVSEYGARDIVLGSQPISSAFTGAIPRGENLRIGQGKRRDEHGDLQIIDHIGGAVDDRDHEVANPDEVLADSIEAARFGNVQSKGIIGPWVGDVFKNDPWPPKPILPVDLQKVFPHLNELEDVTTVQDQNAVRRAAHARVAREHQERQFVRRIALRNRKQRQSFYLDREDAAKEEKQSESGDEGIAASLRKNDKSRKDDLGRILGSSKAGDFRKRLIESISTMDWPLESSEKLMKDVFEMISNEWGGKEIAQDLSGYGSLQQDSWDFVATFDSLISLFSDEIKVSDPQESGDEQRKSLPSSSSRRSRSSSKVRFRDDVGTDDEHESRSRATSISSRSILINERWGGCATEPEKDVGREVLYQVTQEALNELLDPIFRLREDLALAALRTRRTRERLRAQIIASVKDPRMIKRHLDIYQKRWRLRQSLQSLQAGFLGTKENEETFGADEFLTFISRTEAGEIDGQTGEQCSRCKLSGVESWIRAGEFCGSCGKPSAEATEPTATNPETPPVYCFNCGKRVLTPGKSCGSCGAPSQPSQEITDETEKLWKILRGTRPESEREVNQDEGELKTTPNEEPNFLLPTVTLEDLHSSVDASNKANPPALEQTIAQKPLEDLLAESGYSAAFPSNTSSILLPSPDPTLLQNKPKETPENHPNLQLDGASDFATSVSTSSQPRTVRTGESPISPTPDPTLPQNRPNSVTVPSEKSKDTPTSTFASTPGLIPKVTMNSVMSNSHLDQDQNSDDDDDAPVEPNTLMYYAALDILEAEDEERAGPGRLSFAEWEDIMKGEKGQALGFLGSWIEIASF</sequence>
<dbReference type="PROSITE" id="PS50222">
    <property type="entry name" value="EF_HAND_2"/>
    <property type="match status" value="2"/>
</dbReference>
<feature type="region of interest" description="Disordered" evidence="7">
    <location>
        <begin position="670"/>
        <end position="695"/>
    </location>
</feature>
<keyword evidence="3 6" id="KW-0863">Zinc-finger</keyword>
<evidence type="ECO:0000259" key="9">
    <source>
        <dbReference type="PROSITE" id="PS50135"/>
    </source>
</evidence>
<dbReference type="InterPro" id="IPR011992">
    <property type="entry name" value="EF-hand-dom_pair"/>
</dbReference>
<reference evidence="11" key="1">
    <citation type="submission" date="2021-03" db="EMBL/GenBank/DDBJ databases">
        <authorList>
            <person name="Tagirdzhanova G."/>
        </authorList>
    </citation>
    <scope>NUCLEOTIDE SEQUENCE</scope>
</reference>
<feature type="domain" description="ZZ-type" evidence="9">
    <location>
        <begin position="279"/>
        <end position="331"/>
    </location>
</feature>
<evidence type="ECO:0000313" key="12">
    <source>
        <dbReference type="Proteomes" id="UP000664534"/>
    </source>
</evidence>
<keyword evidence="8" id="KW-0472">Membrane</keyword>
<feature type="transmembrane region" description="Helical" evidence="8">
    <location>
        <begin position="20"/>
        <end position="36"/>
    </location>
</feature>
<feature type="domain" description="EF-hand" evidence="10">
    <location>
        <begin position="455"/>
        <end position="490"/>
    </location>
</feature>
<comment type="caution">
    <text evidence="11">The sequence shown here is derived from an EMBL/GenBank/DDBJ whole genome shotgun (WGS) entry which is preliminary data.</text>
</comment>
<dbReference type="PANTHER" id="PTHR23055">
    <property type="entry name" value="CALCIUM BINDING PROTEINS"/>
    <property type="match status" value="1"/>
</dbReference>
<evidence type="ECO:0000256" key="7">
    <source>
        <dbReference type="SAM" id="MobiDB-lite"/>
    </source>
</evidence>
<feature type="compositionally biased region" description="Basic and acidic residues" evidence="7">
    <location>
        <begin position="1055"/>
        <end position="1072"/>
    </location>
</feature>
<dbReference type="InterPro" id="IPR002048">
    <property type="entry name" value="EF_hand_dom"/>
</dbReference>
<dbReference type="SUPFAM" id="SSF47473">
    <property type="entry name" value="EF-hand"/>
    <property type="match status" value="1"/>
</dbReference>
<organism evidence="11 12">
    <name type="scientific">Imshaugia aleurites</name>
    <dbReference type="NCBI Taxonomy" id="172621"/>
    <lineage>
        <taxon>Eukaryota</taxon>
        <taxon>Fungi</taxon>
        <taxon>Dikarya</taxon>
        <taxon>Ascomycota</taxon>
        <taxon>Pezizomycotina</taxon>
        <taxon>Lecanoromycetes</taxon>
        <taxon>OSLEUM clade</taxon>
        <taxon>Lecanoromycetidae</taxon>
        <taxon>Lecanorales</taxon>
        <taxon>Lecanorineae</taxon>
        <taxon>Parmeliaceae</taxon>
        <taxon>Imshaugia</taxon>
    </lineage>
</organism>
<keyword evidence="4" id="KW-0862">Zinc</keyword>
<proteinExistence type="predicted"/>
<keyword evidence="8" id="KW-1133">Transmembrane helix</keyword>
<evidence type="ECO:0000256" key="5">
    <source>
        <dbReference type="ARBA" id="ARBA00022837"/>
    </source>
</evidence>
<keyword evidence="12" id="KW-1185">Reference proteome</keyword>
<feature type="compositionally biased region" description="Basic and acidic residues" evidence="7">
    <location>
        <begin position="789"/>
        <end position="800"/>
    </location>
</feature>
<dbReference type="GO" id="GO:0005829">
    <property type="term" value="C:cytosol"/>
    <property type="evidence" value="ECO:0007669"/>
    <property type="project" value="TreeGrafter"/>
</dbReference>
<dbReference type="SUPFAM" id="SSF57850">
    <property type="entry name" value="RING/U-box"/>
    <property type="match status" value="1"/>
</dbReference>
<dbReference type="OrthoDB" id="2122982at2759"/>
<dbReference type="EMBL" id="CAJPDT010000055">
    <property type="protein sequence ID" value="CAF9929917.1"/>
    <property type="molecule type" value="Genomic_DNA"/>
</dbReference>
<gene>
    <name evidence="11" type="ORF">IMSHALPRED_008038</name>
</gene>
<feature type="region of interest" description="Disordered" evidence="7">
    <location>
        <begin position="1132"/>
        <end position="1227"/>
    </location>
</feature>
<dbReference type="PANTHER" id="PTHR23055:SF187">
    <property type="entry name" value="EF HAND DOMAIN PROTEIN (AFU_ORTHOLOGUE AFUA_6G07310)"/>
    <property type="match status" value="1"/>
</dbReference>
<dbReference type="CDD" id="cd00051">
    <property type="entry name" value="EFh"/>
    <property type="match status" value="1"/>
</dbReference>
<dbReference type="CDD" id="cd02340">
    <property type="entry name" value="ZZ_NBR1_like"/>
    <property type="match status" value="1"/>
</dbReference>
<dbReference type="InterPro" id="IPR028846">
    <property type="entry name" value="Recoverin"/>
</dbReference>
<dbReference type="Gene3D" id="1.10.238.10">
    <property type="entry name" value="EF-hand"/>
    <property type="match status" value="1"/>
</dbReference>
<keyword evidence="8" id="KW-0812">Transmembrane</keyword>
<feature type="region of interest" description="Disordered" evidence="7">
    <location>
        <begin position="789"/>
        <end position="835"/>
    </location>
</feature>
<evidence type="ECO:0000259" key="10">
    <source>
        <dbReference type="PROSITE" id="PS50222"/>
    </source>
</evidence>
<evidence type="ECO:0000256" key="3">
    <source>
        <dbReference type="ARBA" id="ARBA00022771"/>
    </source>
</evidence>
<dbReference type="PROSITE" id="PS50135">
    <property type="entry name" value="ZF_ZZ_2"/>
    <property type="match status" value="1"/>
</dbReference>
<feature type="region of interest" description="Disordered" evidence="7">
    <location>
        <begin position="1055"/>
        <end position="1081"/>
    </location>
</feature>
<dbReference type="GO" id="GO:0005509">
    <property type="term" value="F:calcium ion binding"/>
    <property type="evidence" value="ECO:0007669"/>
    <property type="project" value="InterPro"/>
</dbReference>
<dbReference type="PROSITE" id="PS01357">
    <property type="entry name" value="ZF_ZZ_1"/>
    <property type="match status" value="1"/>
</dbReference>
<evidence type="ECO:0000256" key="1">
    <source>
        <dbReference type="ARBA" id="ARBA00022723"/>
    </source>
</evidence>
<dbReference type="InterPro" id="IPR000433">
    <property type="entry name" value="Znf_ZZ"/>
</dbReference>
<dbReference type="Pfam" id="PF00569">
    <property type="entry name" value="ZZ"/>
    <property type="match status" value="1"/>
</dbReference>
<dbReference type="SMART" id="SM00054">
    <property type="entry name" value="EFh"/>
    <property type="match status" value="2"/>
</dbReference>
<feature type="compositionally biased region" description="Polar residues" evidence="7">
    <location>
        <begin position="1196"/>
        <end position="1221"/>
    </location>
</feature>
<evidence type="ECO:0000256" key="6">
    <source>
        <dbReference type="PROSITE-ProRule" id="PRU00228"/>
    </source>
</evidence>
<dbReference type="InterPro" id="IPR018247">
    <property type="entry name" value="EF_Hand_1_Ca_BS"/>
</dbReference>
<feature type="compositionally biased region" description="Basic and acidic residues" evidence="7">
    <location>
        <begin position="670"/>
        <end position="683"/>
    </location>
</feature>
<keyword evidence="1" id="KW-0479">Metal-binding</keyword>
<dbReference type="Gene3D" id="3.30.60.90">
    <property type="match status" value="1"/>
</dbReference>
<protein>
    <submittedName>
        <fullName evidence="11">Uncharacterized protein</fullName>
    </submittedName>
</protein>
<dbReference type="SMART" id="SM00291">
    <property type="entry name" value="ZnF_ZZ"/>
    <property type="match status" value="1"/>
</dbReference>
<keyword evidence="2" id="KW-0677">Repeat</keyword>
<feature type="region of interest" description="Disordered" evidence="7">
    <location>
        <begin position="234"/>
        <end position="258"/>
    </location>
</feature>
<feature type="domain" description="EF-hand" evidence="10">
    <location>
        <begin position="419"/>
        <end position="454"/>
    </location>
</feature>
<dbReference type="GO" id="GO:0016020">
    <property type="term" value="C:membrane"/>
    <property type="evidence" value="ECO:0007669"/>
    <property type="project" value="TreeGrafter"/>
</dbReference>
<dbReference type="InterPro" id="IPR043145">
    <property type="entry name" value="Znf_ZZ_sf"/>
</dbReference>
<evidence type="ECO:0000256" key="4">
    <source>
        <dbReference type="ARBA" id="ARBA00022833"/>
    </source>
</evidence>
<name>A0A8H3IJ51_9LECA</name>
<dbReference type="GO" id="GO:0008270">
    <property type="term" value="F:zinc ion binding"/>
    <property type="evidence" value="ECO:0007669"/>
    <property type="project" value="UniProtKB-KW"/>
</dbReference>
<accession>A0A8H3IJ51</accession>
<feature type="compositionally biased region" description="Polar residues" evidence="7">
    <location>
        <begin position="1168"/>
        <end position="1180"/>
    </location>
</feature>
<evidence type="ECO:0000256" key="2">
    <source>
        <dbReference type="ARBA" id="ARBA00022737"/>
    </source>
</evidence>
<keyword evidence="5" id="KW-0106">Calcium</keyword>
<dbReference type="PROSITE" id="PS00018">
    <property type="entry name" value="EF_HAND_1"/>
    <property type="match status" value="2"/>
</dbReference>
<evidence type="ECO:0000256" key="8">
    <source>
        <dbReference type="SAM" id="Phobius"/>
    </source>
</evidence>
<evidence type="ECO:0000313" key="11">
    <source>
        <dbReference type="EMBL" id="CAF9929917.1"/>
    </source>
</evidence>